<keyword evidence="1" id="KW-0489">Methyltransferase</keyword>
<evidence type="ECO:0000313" key="1">
    <source>
        <dbReference type="EMBL" id="OUJ11420.1"/>
    </source>
</evidence>
<evidence type="ECO:0000313" key="2">
    <source>
        <dbReference type="Proteomes" id="UP000194931"/>
    </source>
</evidence>
<dbReference type="EMBL" id="JOPJ01000028">
    <property type="protein sequence ID" value="OUJ11420.1"/>
    <property type="molecule type" value="Genomic_DNA"/>
</dbReference>
<sequence length="168" mass="19100">MISASEKPILDPCCGSRMFYFDKEDSRVLFGDIRHEDFILADASSKGGQRRLHVHPDRILDFRNLPFADETFHLVVFDPPHLIRNGNSGWLAKKYGKLSQRWQDDISAGFAECFRVLRENGTLIFKWNEQDIKVSEVLSLTDQAPVFGNKCGKTAKSHWLVFLKGGAA</sequence>
<dbReference type="OrthoDB" id="8781114at2"/>
<proteinExistence type="predicted"/>
<protein>
    <submittedName>
        <fullName evidence="1">Methyltransferase</fullName>
    </submittedName>
</protein>
<reference evidence="2" key="1">
    <citation type="submission" date="2014-06" db="EMBL/GenBank/DDBJ databases">
        <authorList>
            <person name="Winans N.J."/>
            <person name="Newell P.D."/>
            <person name="Douglas A.E."/>
        </authorList>
    </citation>
    <scope>NUCLEOTIDE SEQUENCE [LARGE SCALE GENOMIC DNA]</scope>
</reference>
<organism evidence="1 2">
    <name type="scientific">Acetobacter okinawensis</name>
    <dbReference type="NCBI Taxonomy" id="1076594"/>
    <lineage>
        <taxon>Bacteria</taxon>
        <taxon>Pseudomonadati</taxon>
        <taxon>Pseudomonadota</taxon>
        <taxon>Alphaproteobacteria</taxon>
        <taxon>Acetobacterales</taxon>
        <taxon>Acetobacteraceae</taxon>
        <taxon>Acetobacter</taxon>
    </lineage>
</organism>
<name>A0A252BSR4_9PROT</name>
<dbReference type="RefSeq" id="WP_086639757.1">
    <property type="nucleotide sequence ID" value="NZ_JOPJ01000028.1"/>
</dbReference>
<keyword evidence="1" id="KW-0808">Transferase</keyword>
<accession>A0A252BSR4</accession>
<dbReference type="Gene3D" id="3.40.50.150">
    <property type="entry name" value="Vaccinia Virus protein VP39"/>
    <property type="match status" value="1"/>
</dbReference>
<dbReference type="InterPro" id="IPR029063">
    <property type="entry name" value="SAM-dependent_MTases_sf"/>
</dbReference>
<dbReference type="Proteomes" id="UP000194931">
    <property type="component" value="Unassembled WGS sequence"/>
</dbReference>
<dbReference type="SUPFAM" id="SSF53335">
    <property type="entry name" value="S-adenosyl-L-methionine-dependent methyltransferases"/>
    <property type="match status" value="1"/>
</dbReference>
<keyword evidence="2" id="KW-1185">Reference proteome</keyword>
<gene>
    <name evidence="1" type="ORF">HK26_06175</name>
</gene>
<dbReference type="AlphaFoldDB" id="A0A252BSR4"/>
<dbReference type="GO" id="GO:0008168">
    <property type="term" value="F:methyltransferase activity"/>
    <property type="evidence" value="ECO:0007669"/>
    <property type="project" value="UniProtKB-KW"/>
</dbReference>
<comment type="caution">
    <text evidence="1">The sequence shown here is derived from an EMBL/GenBank/DDBJ whole genome shotgun (WGS) entry which is preliminary data.</text>
</comment>
<dbReference type="GO" id="GO:0032259">
    <property type="term" value="P:methylation"/>
    <property type="evidence" value="ECO:0007669"/>
    <property type="project" value="UniProtKB-KW"/>
</dbReference>